<evidence type="ECO:0000313" key="2">
    <source>
        <dbReference type="EMBL" id="NYD29298.1"/>
    </source>
</evidence>
<gene>
    <name evidence="2" type="ORF">BJ958_000844</name>
</gene>
<organism evidence="2 3">
    <name type="scientific">Nocardioides kongjuensis</name>
    <dbReference type="NCBI Taxonomy" id="349522"/>
    <lineage>
        <taxon>Bacteria</taxon>
        <taxon>Bacillati</taxon>
        <taxon>Actinomycetota</taxon>
        <taxon>Actinomycetes</taxon>
        <taxon>Propionibacteriales</taxon>
        <taxon>Nocardioidaceae</taxon>
        <taxon>Nocardioides</taxon>
    </lineage>
</organism>
<comment type="caution">
    <text evidence="2">The sequence shown here is derived from an EMBL/GenBank/DDBJ whole genome shotgun (WGS) entry which is preliminary data.</text>
</comment>
<name>A0A852REZ5_9ACTN</name>
<dbReference type="AlphaFoldDB" id="A0A852REZ5"/>
<dbReference type="InterPro" id="IPR043504">
    <property type="entry name" value="Peptidase_S1_PA_chymotrypsin"/>
</dbReference>
<dbReference type="SUPFAM" id="SSF50494">
    <property type="entry name" value="Trypsin-like serine proteases"/>
    <property type="match status" value="1"/>
</dbReference>
<dbReference type="Proteomes" id="UP000582231">
    <property type="component" value="Unassembled WGS sequence"/>
</dbReference>
<keyword evidence="3" id="KW-1185">Reference proteome</keyword>
<dbReference type="RefSeq" id="WP_179725688.1">
    <property type="nucleotide sequence ID" value="NZ_BAABEF010000001.1"/>
</dbReference>
<dbReference type="EMBL" id="JACCBF010000001">
    <property type="protein sequence ID" value="NYD29298.1"/>
    <property type="molecule type" value="Genomic_DNA"/>
</dbReference>
<evidence type="ECO:0000313" key="3">
    <source>
        <dbReference type="Proteomes" id="UP000582231"/>
    </source>
</evidence>
<feature type="region of interest" description="Disordered" evidence="1">
    <location>
        <begin position="95"/>
        <end position="124"/>
    </location>
</feature>
<evidence type="ECO:0008006" key="4">
    <source>
        <dbReference type="Google" id="ProtNLM"/>
    </source>
</evidence>
<proteinExistence type="predicted"/>
<reference evidence="2 3" key="1">
    <citation type="submission" date="2020-07" db="EMBL/GenBank/DDBJ databases">
        <title>Sequencing the genomes of 1000 actinobacteria strains.</title>
        <authorList>
            <person name="Klenk H.-P."/>
        </authorList>
    </citation>
    <scope>NUCLEOTIDE SEQUENCE [LARGE SCALE GENOMIC DNA]</scope>
    <source>
        <strain evidence="2 3">DSM 19082</strain>
    </source>
</reference>
<dbReference type="InterPro" id="IPR009003">
    <property type="entry name" value="Peptidase_S1_PA"/>
</dbReference>
<dbReference type="InterPro" id="IPR028301">
    <property type="entry name" value="V8_his_AS"/>
</dbReference>
<accession>A0A852REZ5</accession>
<evidence type="ECO:0000256" key="1">
    <source>
        <dbReference type="SAM" id="MobiDB-lite"/>
    </source>
</evidence>
<dbReference type="PROSITE" id="PS00672">
    <property type="entry name" value="V8_HIS"/>
    <property type="match status" value="1"/>
</dbReference>
<feature type="compositionally biased region" description="Basic and acidic residues" evidence="1">
    <location>
        <begin position="95"/>
        <end position="108"/>
    </location>
</feature>
<dbReference type="Gene3D" id="2.40.10.10">
    <property type="entry name" value="Trypsin-like serine proteases"/>
    <property type="match status" value="2"/>
</dbReference>
<protein>
    <recommendedName>
        <fullName evidence="4">Serine protease</fullName>
    </recommendedName>
</protein>
<sequence>MTTQDAPFSQRELWERDDVPVGDDQRPWGYVTESARLLMPADGAEGEVRLRDAGEQFAGLPVLHADRLLLPGVPGRDANLGEALTRSLAERAEAALVRDRRTPRDARGEIGAPYRPRGVPSGMHPKVVSSLRDTAFGLNARGTRTRLSNHSTIIGGESRSLVYPDAYPYTAVCKLYVYHQATPGGAWIYDSEATGYMIGRSTMMTSGHVQPNAGSGWMIKVVPACWNGQSVFGAGFLSYVSGYWSWNSDSGSDIKICGLYDPIGDRTGYFGYRHYSSSWEDGDYWTMAGYPYDISLASMSHETAIAVRDDDDGDDINVNGSTYDTTQVESDADEASGASGAPLWGWWDDGPYAIGVHHGVEYDGTLFGTETYSCASGGDGFVAAAGWGRSMWG</sequence>